<proteinExistence type="predicted"/>
<reference evidence="1" key="1">
    <citation type="journal article" date="2014" name="Nat. Commun.">
        <title>The emerging biofuel crop Camelina sativa retains a highly undifferentiated hexaploid genome structure.</title>
        <authorList>
            <person name="Kagale S."/>
            <person name="Koh C."/>
            <person name="Nixon J."/>
            <person name="Bollina V."/>
            <person name="Clarke W.E."/>
            <person name="Tuteja R."/>
            <person name="Spillane C."/>
            <person name="Robinson S.J."/>
            <person name="Links M.G."/>
            <person name="Clarke C."/>
            <person name="Higgins E.E."/>
            <person name="Huebert T."/>
            <person name="Sharpe A.G."/>
            <person name="Parkin I.A."/>
        </authorList>
    </citation>
    <scope>NUCLEOTIDE SEQUENCE [LARGE SCALE GENOMIC DNA]</scope>
    <source>
        <strain evidence="1">cv. DH55</strain>
    </source>
</reference>
<organism evidence="1 2">
    <name type="scientific">Camelina sativa</name>
    <name type="common">False flax</name>
    <name type="synonym">Myagrum sativum</name>
    <dbReference type="NCBI Taxonomy" id="90675"/>
    <lineage>
        <taxon>Eukaryota</taxon>
        <taxon>Viridiplantae</taxon>
        <taxon>Streptophyta</taxon>
        <taxon>Embryophyta</taxon>
        <taxon>Tracheophyta</taxon>
        <taxon>Spermatophyta</taxon>
        <taxon>Magnoliopsida</taxon>
        <taxon>eudicotyledons</taxon>
        <taxon>Gunneridae</taxon>
        <taxon>Pentapetalae</taxon>
        <taxon>rosids</taxon>
        <taxon>malvids</taxon>
        <taxon>Brassicales</taxon>
        <taxon>Brassicaceae</taxon>
        <taxon>Camelineae</taxon>
        <taxon>Camelina</taxon>
    </lineage>
</organism>
<evidence type="ECO:0000313" key="2">
    <source>
        <dbReference type="RefSeq" id="XP_019094739.1"/>
    </source>
</evidence>
<accession>A0ABM1R6V1</accession>
<dbReference type="GeneID" id="109130024"/>
<dbReference type="Proteomes" id="UP000694864">
    <property type="component" value="Chromosome 17"/>
</dbReference>
<reference evidence="2" key="2">
    <citation type="submission" date="2025-08" db="UniProtKB">
        <authorList>
            <consortium name="RefSeq"/>
        </authorList>
    </citation>
    <scope>IDENTIFICATION</scope>
    <source>
        <tissue evidence="2">Leaf</tissue>
    </source>
</reference>
<protein>
    <submittedName>
        <fullName evidence="2">Uncharacterized protein LOC109130024</fullName>
    </submittedName>
</protein>
<sequence length="225" mass="24868">MLKILQAVLYPKMFTILSRLTIFAKGKVSYIGSQFSRNLLKDQNLASSPLNGWRWFPANLNNPSMCPDPMIADRKSTVAYKSRSGVPCTDEIHLFLVSSMAGAISLGPSIAPCQEETRTAHGEILFRVMVSSPNWISAPTAHHRHNLAGMNVLPSETCHPPQIVMLSPICRRPQICLWTTNETLGFSLMDLKPEVGPLAVIKPQPTTKKCSFKGSLYCSKVQKVS</sequence>
<evidence type="ECO:0000313" key="1">
    <source>
        <dbReference type="Proteomes" id="UP000694864"/>
    </source>
</evidence>
<dbReference type="RefSeq" id="XP_019094739.1">
    <property type="nucleotide sequence ID" value="XM_019239194.1"/>
</dbReference>
<keyword evidence="1" id="KW-1185">Reference proteome</keyword>
<name>A0ABM1R6V1_CAMSA</name>
<gene>
    <name evidence="2" type="primary">LOC109130024</name>
</gene>